<feature type="domain" description="AAA+ ATPase" evidence="1">
    <location>
        <begin position="222"/>
        <end position="353"/>
    </location>
</feature>
<dbReference type="PRINTS" id="PR00364">
    <property type="entry name" value="DISEASERSIST"/>
</dbReference>
<dbReference type="GO" id="GO:0043531">
    <property type="term" value="F:ADP binding"/>
    <property type="evidence" value="ECO:0007669"/>
    <property type="project" value="InterPro"/>
</dbReference>
<dbReference type="RefSeq" id="XP_033429511.1">
    <property type="nucleotide sequence ID" value="XM_033567516.1"/>
</dbReference>
<dbReference type="Pfam" id="PF25000">
    <property type="entry name" value="DUF7779"/>
    <property type="match status" value="1"/>
</dbReference>
<dbReference type="AlphaFoldDB" id="A0A5M9MXQ8"/>
<dbReference type="VEuPathDB" id="FungiDB:EYZ11_010600"/>
<reference evidence="2 3" key="1">
    <citation type="submission" date="2019-08" db="EMBL/GenBank/DDBJ databases">
        <title>The genome sequence of a newly discovered highly antifungal drug resistant Aspergillus species, Aspergillus tanneri NIH 1004.</title>
        <authorList>
            <person name="Mounaud S."/>
            <person name="Singh I."/>
            <person name="Joardar V."/>
            <person name="Pakala S."/>
            <person name="Pakala S."/>
            <person name="Venepally P."/>
            <person name="Chung J.K."/>
            <person name="Losada L."/>
            <person name="Nierman W.C."/>
        </authorList>
    </citation>
    <scope>NUCLEOTIDE SEQUENCE [LARGE SCALE GENOMIC DNA]</scope>
    <source>
        <strain evidence="2 3">NIH1004</strain>
    </source>
</reference>
<dbReference type="SUPFAM" id="SSF52540">
    <property type="entry name" value="P-loop containing nucleoside triphosphate hydrolases"/>
    <property type="match status" value="1"/>
</dbReference>
<dbReference type="SMART" id="SM00382">
    <property type="entry name" value="AAA"/>
    <property type="match status" value="1"/>
</dbReference>
<dbReference type="GeneID" id="54325533"/>
<name>A0A5M9MXQ8_9EURO</name>
<dbReference type="InterPro" id="IPR003593">
    <property type="entry name" value="AAA+_ATPase"/>
</dbReference>
<dbReference type="EMBL" id="QUQM01000001">
    <property type="protein sequence ID" value="KAA8650150.1"/>
    <property type="molecule type" value="Genomic_DNA"/>
</dbReference>
<dbReference type="InterPro" id="IPR056681">
    <property type="entry name" value="DUF7779"/>
</dbReference>
<comment type="caution">
    <text evidence="2">The sequence shown here is derived from an EMBL/GenBank/DDBJ whole genome shotgun (WGS) entry which is preliminary data.</text>
</comment>
<dbReference type="Proteomes" id="UP000324241">
    <property type="component" value="Unassembled WGS sequence"/>
</dbReference>
<dbReference type="PANTHER" id="PTHR35205">
    <property type="entry name" value="NB-ARC AND TPR DOMAIN PROTEIN"/>
    <property type="match status" value="1"/>
</dbReference>
<dbReference type="Pfam" id="PF00931">
    <property type="entry name" value="NB-ARC"/>
    <property type="match status" value="1"/>
</dbReference>
<dbReference type="InterPro" id="IPR027417">
    <property type="entry name" value="P-loop_NTPase"/>
</dbReference>
<organism evidence="2 3">
    <name type="scientific">Aspergillus tanneri</name>
    <dbReference type="NCBI Taxonomy" id="1220188"/>
    <lineage>
        <taxon>Eukaryota</taxon>
        <taxon>Fungi</taxon>
        <taxon>Dikarya</taxon>
        <taxon>Ascomycota</taxon>
        <taxon>Pezizomycotina</taxon>
        <taxon>Eurotiomycetes</taxon>
        <taxon>Eurotiomycetidae</taxon>
        <taxon>Eurotiales</taxon>
        <taxon>Aspergillaceae</taxon>
        <taxon>Aspergillus</taxon>
        <taxon>Aspergillus subgen. Circumdati</taxon>
    </lineage>
</organism>
<gene>
    <name evidence="2" type="ORF">ATNIH1004_002831</name>
</gene>
<dbReference type="InterPro" id="IPR002182">
    <property type="entry name" value="NB-ARC"/>
</dbReference>
<evidence type="ECO:0000313" key="3">
    <source>
        <dbReference type="Proteomes" id="UP000324241"/>
    </source>
</evidence>
<accession>A0A5M9MXQ8</accession>
<proteinExistence type="predicted"/>
<dbReference type="PANTHER" id="PTHR35205:SF1">
    <property type="entry name" value="ZU5 DOMAIN-CONTAINING PROTEIN"/>
    <property type="match status" value="1"/>
</dbReference>
<evidence type="ECO:0000313" key="2">
    <source>
        <dbReference type="EMBL" id="KAA8650150.1"/>
    </source>
</evidence>
<dbReference type="OrthoDB" id="6161812at2759"/>
<protein>
    <recommendedName>
        <fullName evidence="1">AAA+ ATPase domain-containing protein</fullName>
    </recommendedName>
</protein>
<dbReference type="Gene3D" id="3.40.50.300">
    <property type="entry name" value="P-loop containing nucleotide triphosphate hydrolases"/>
    <property type="match status" value="1"/>
</dbReference>
<evidence type="ECO:0000259" key="1">
    <source>
        <dbReference type="SMART" id="SM00382"/>
    </source>
</evidence>
<sequence>MNSGAIARPTQRSSRNERYVSPIWQAAIDKYFEELRKEGVKESAIDQDLWSIHSPNDLLQQIQDLAPMDTSLSGSWMGSLRRLEPILLSLNDFAAVITLALGMNGQVAAVIWGSIRLILKFAQPVSPELLDMFEELGRALPRFRQYEQELPMTHSLEDALLNTESKTAETVEAIKDLQASQHIEMKLPCYMIPYGLNVKFFGRSVETEVLKRSLQPESDFERLKVIAVYGTGGVGKTQLALHYANTSMELYDVVIWIPAETQIKVTQALSEFAKKLGMGKAEAGEDDYPSIQRVKDWLNTSRKTFLLIFDNVEHHDLLEQIWPASNRGSIIITCRSHSVASKRTTEVMHLQCFSAQTGMDVFYSLTGRQPSSEADALAAEELFQLLGGLPLAMVQLSEFMTDGEFSYCELLNLFKKSAKRILARLGAPIQYEHTLGTVWDVSFERLSTESRTLLLILTFFDPDLIPESILSNKRAGITDPALQFLFDDLE</sequence>